<dbReference type="InterPro" id="IPR045005">
    <property type="entry name" value="BPM1-6"/>
</dbReference>
<accession>A0A8T0UMB8</accession>
<dbReference type="PANTHER" id="PTHR26379:SF187">
    <property type="entry name" value="OS07G0655300 PROTEIN"/>
    <property type="match status" value="1"/>
</dbReference>
<feature type="domain" description="MATH" evidence="1">
    <location>
        <begin position="31"/>
        <end position="164"/>
    </location>
</feature>
<dbReference type="SUPFAM" id="SSF49599">
    <property type="entry name" value="TRAF domain-like"/>
    <property type="match status" value="1"/>
</dbReference>
<dbReference type="PROSITE" id="PS50144">
    <property type="entry name" value="MATH"/>
    <property type="match status" value="1"/>
</dbReference>
<dbReference type="CDD" id="cd00121">
    <property type="entry name" value="MATH"/>
    <property type="match status" value="1"/>
</dbReference>
<sequence>MSPAPAPTLLPFGRLAPGALSGSATRARQATGTHLHRIDGYSLVDGAVATGKAVRSSRFLVGGHQWELLYYPNGVNHLHRGFVSVDLALAGCGPEPSATATASYRVSILDYAGNPVHSRIVGPRAFDRRGSTWTGVEELVATEELAKTAAFLIKDDRLNVRCDVAVLVVETKPRNKWFMQLDRAINGFR</sequence>
<evidence type="ECO:0000313" key="3">
    <source>
        <dbReference type="Proteomes" id="UP000823388"/>
    </source>
</evidence>
<organism evidence="2 3">
    <name type="scientific">Panicum virgatum</name>
    <name type="common">Blackwell switchgrass</name>
    <dbReference type="NCBI Taxonomy" id="38727"/>
    <lineage>
        <taxon>Eukaryota</taxon>
        <taxon>Viridiplantae</taxon>
        <taxon>Streptophyta</taxon>
        <taxon>Embryophyta</taxon>
        <taxon>Tracheophyta</taxon>
        <taxon>Spermatophyta</taxon>
        <taxon>Magnoliopsida</taxon>
        <taxon>Liliopsida</taxon>
        <taxon>Poales</taxon>
        <taxon>Poaceae</taxon>
        <taxon>PACMAD clade</taxon>
        <taxon>Panicoideae</taxon>
        <taxon>Panicodae</taxon>
        <taxon>Paniceae</taxon>
        <taxon>Panicinae</taxon>
        <taxon>Panicum</taxon>
        <taxon>Panicum sect. Hiantes</taxon>
    </lineage>
</organism>
<reference evidence="2" key="1">
    <citation type="submission" date="2020-05" db="EMBL/GenBank/DDBJ databases">
        <title>WGS assembly of Panicum virgatum.</title>
        <authorList>
            <person name="Lovell J.T."/>
            <person name="Jenkins J."/>
            <person name="Shu S."/>
            <person name="Juenger T.E."/>
            <person name="Schmutz J."/>
        </authorList>
    </citation>
    <scope>NUCLEOTIDE SEQUENCE</scope>
    <source>
        <strain evidence="2">AP13</strain>
    </source>
</reference>
<dbReference type="Proteomes" id="UP000823388">
    <property type="component" value="Chromosome 3N"/>
</dbReference>
<dbReference type="GO" id="GO:0016567">
    <property type="term" value="P:protein ubiquitination"/>
    <property type="evidence" value="ECO:0007669"/>
    <property type="project" value="InterPro"/>
</dbReference>
<evidence type="ECO:0000313" key="2">
    <source>
        <dbReference type="EMBL" id="KAG2622236.1"/>
    </source>
</evidence>
<protein>
    <recommendedName>
        <fullName evidence="1">MATH domain-containing protein</fullName>
    </recommendedName>
</protein>
<dbReference type="InterPro" id="IPR002083">
    <property type="entry name" value="MATH/TRAF_dom"/>
</dbReference>
<dbReference type="PANTHER" id="PTHR26379">
    <property type="entry name" value="BTB/POZ AND MATH DOMAIN-CONTAINING PROTEIN 1"/>
    <property type="match status" value="1"/>
</dbReference>
<dbReference type="AlphaFoldDB" id="A0A8T0UMB8"/>
<name>A0A8T0UMB8_PANVG</name>
<comment type="caution">
    <text evidence="2">The sequence shown here is derived from an EMBL/GenBank/DDBJ whole genome shotgun (WGS) entry which is preliminary data.</text>
</comment>
<dbReference type="Pfam" id="PF22486">
    <property type="entry name" value="MATH_2"/>
    <property type="match status" value="1"/>
</dbReference>
<gene>
    <name evidence="2" type="ORF">PVAP13_3NG278600</name>
</gene>
<keyword evidence="3" id="KW-1185">Reference proteome</keyword>
<dbReference type="Gene3D" id="2.60.210.10">
    <property type="entry name" value="Apoptosis, Tumor Necrosis Factor Receptor Associated Protein 2, Chain A"/>
    <property type="match status" value="1"/>
</dbReference>
<dbReference type="EMBL" id="CM029042">
    <property type="protein sequence ID" value="KAG2622236.1"/>
    <property type="molecule type" value="Genomic_DNA"/>
</dbReference>
<evidence type="ECO:0000259" key="1">
    <source>
        <dbReference type="PROSITE" id="PS50144"/>
    </source>
</evidence>
<dbReference type="InterPro" id="IPR008974">
    <property type="entry name" value="TRAF-like"/>
</dbReference>
<proteinExistence type="predicted"/>